<dbReference type="CDD" id="cd10017">
    <property type="entry name" value="B3_DNA"/>
    <property type="match status" value="1"/>
</dbReference>
<dbReference type="InterPro" id="IPR015300">
    <property type="entry name" value="DNA-bd_pseudobarrel_sf"/>
</dbReference>
<dbReference type="PROSITE" id="PS50863">
    <property type="entry name" value="B3"/>
    <property type="match status" value="1"/>
</dbReference>
<dbReference type="RefSeq" id="XP_048135519.1">
    <property type="nucleotide sequence ID" value="XM_048279562.1"/>
</dbReference>
<organism evidence="9 10">
    <name type="scientific">Rhodamnia argentea</name>
    <dbReference type="NCBI Taxonomy" id="178133"/>
    <lineage>
        <taxon>Eukaryota</taxon>
        <taxon>Viridiplantae</taxon>
        <taxon>Streptophyta</taxon>
        <taxon>Embryophyta</taxon>
        <taxon>Tracheophyta</taxon>
        <taxon>Spermatophyta</taxon>
        <taxon>Magnoliopsida</taxon>
        <taxon>eudicotyledons</taxon>
        <taxon>Gunneridae</taxon>
        <taxon>Pentapetalae</taxon>
        <taxon>rosids</taxon>
        <taxon>malvids</taxon>
        <taxon>Myrtales</taxon>
        <taxon>Myrtaceae</taxon>
        <taxon>Myrtoideae</taxon>
        <taxon>Myrteae</taxon>
        <taxon>Australasian group</taxon>
        <taxon>Rhodamnia</taxon>
    </lineage>
</organism>
<dbReference type="Gene3D" id="2.40.330.10">
    <property type="entry name" value="DNA-binding pseudobarrel domain"/>
    <property type="match status" value="1"/>
</dbReference>
<reference evidence="10" key="1">
    <citation type="submission" date="2025-08" db="UniProtKB">
        <authorList>
            <consortium name="RefSeq"/>
        </authorList>
    </citation>
    <scope>IDENTIFICATION</scope>
    <source>
        <tissue evidence="10">Leaf</tissue>
    </source>
</reference>
<keyword evidence="5" id="KW-0539">Nucleus</keyword>
<dbReference type="Pfam" id="PF02362">
    <property type="entry name" value="B3"/>
    <property type="match status" value="1"/>
</dbReference>
<feature type="domain" description="TF-B3" evidence="8">
    <location>
        <begin position="123"/>
        <end position="214"/>
    </location>
</feature>
<evidence type="ECO:0000256" key="1">
    <source>
        <dbReference type="ARBA" id="ARBA00004123"/>
    </source>
</evidence>
<evidence type="ECO:0000256" key="2">
    <source>
        <dbReference type="ARBA" id="ARBA00023015"/>
    </source>
</evidence>
<evidence type="ECO:0000256" key="3">
    <source>
        <dbReference type="ARBA" id="ARBA00023125"/>
    </source>
</evidence>
<dbReference type="SUPFAM" id="SSF101936">
    <property type="entry name" value="DNA-binding pseudobarrel domain"/>
    <property type="match status" value="1"/>
</dbReference>
<evidence type="ECO:0000313" key="10">
    <source>
        <dbReference type="RefSeq" id="XP_048135519.1"/>
    </source>
</evidence>
<gene>
    <name evidence="10" type="primary">LOC115737146</name>
</gene>
<dbReference type="InterPro" id="IPR003340">
    <property type="entry name" value="B3_DNA-bd"/>
</dbReference>
<keyword evidence="2" id="KW-0805">Transcription regulation</keyword>
<dbReference type="PANTHER" id="PTHR31391:SF101">
    <property type="entry name" value="B3 DOMAIN-CONTAINING PROTEIN OS01G0234100"/>
    <property type="match status" value="1"/>
</dbReference>
<dbReference type="SMART" id="SM01019">
    <property type="entry name" value="B3"/>
    <property type="match status" value="1"/>
</dbReference>
<dbReference type="Proteomes" id="UP000827889">
    <property type="component" value="Chromosome 5"/>
</dbReference>
<evidence type="ECO:0000256" key="4">
    <source>
        <dbReference type="ARBA" id="ARBA00023163"/>
    </source>
</evidence>
<evidence type="ECO:0000259" key="8">
    <source>
        <dbReference type="PROSITE" id="PS50863"/>
    </source>
</evidence>
<keyword evidence="4" id="KW-0804">Transcription</keyword>
<keyword evidence="6" id="KW-0175">Coiled coil</keyword>
<keyword evidence="9" id="KW-1185">Reference proteome</keyword>
<name>A0ABM3HFZ6_9MYRT</name>
<evidence type="ECO:0000256" key="5">
    <source>
        <dbReference type="ARBA" id="ARBA00023242"/>
    </source>
</evidence>
<comment type="subcellular location">
    <subcellularLocation>
        <location evidence="1">Nucleus</location>
    </subcellularLocation>
</comment>
<dbReference type="InterPro" id="IPR044837">
    <property type="entry name" value="REM16-like"/>
</dbReference>
<feature type="coiled-coil region" evidence="6">
    <location>
        <begin position="446"/>
        <end position="473"/>
    </location>
</feature>
<evidence type="ECO:0000256" key="6">
    <source>
        <dbReference type="SAM" id="Coils"/>
    </source>
</evidence>
<keyword evidence="3" id="KW-0238">DNA-binding</keyword>
<evidence type="ECO:0000256" key="7">
    <source>
        <dbReference type="SAM" id="MobiDB-lite"/>
    </source>
</evidence>
<dbReference type="PANTHER" id="PTHR31391">
    <property type="entry name" value="B3 DOMAIN-CONTAINING PROTEIN OS11G0197600-RELATED"/>
    <property type="match status" value="1"/>
</dbReference>
<protein>
    <submittedName>
        <fullName evidence="10">B3 domain-containing protein Os01g0234100-like isoform X1</fullName>
    </submittedName>
</protein>
<dbReference type="GeneID" id="115737146"/>
<proteinExistence type="predicted"/>
<sequence>MAICQDEKPQPLPPPSKQGTSLKRKEKLLSRKPLGLQGASCKQVQQGTSLKRKEKRLCGKPSGLQGTSNKQVICCGLGELKSFHFSRKRERAVDDGYRTDSANDAMERAKRVRSTLSPEYPVMVKHMLPSHVTGGFWLGLPKQFCQLHLPQQDVTITLEDESGKGYGTKYLWGKMGLSGGWRGFSIAHNLLEGDALVFQLVKPTCFKVYIVRGSDFSDVDGALGLLSLDPRLKTGDSAENGFKTCEIPDDDYWKPLTKEDPPENSQNDNLRACDALALPVTDQVKSDPGDPVSEVLDGIRFSEKCIAFKDVRSVENFEIIANDLVIDSELSDHFRLKYYELCRSQKSYLHGRLLEGLNYKLAAGIISETVNVADAIRASRITTSMKEFDIRGKTLKAFQDMGMDVGFLRARLERLLELAMRSNRYREAESERAWVEEERCRLEAKLAEVREAVSRLNDEIESLRRGSDDLETAFEQVASAPW</sequence>
<evidence type="ECO:0000313" key="9">
    <source>
        <dbReference type="Proteomes" id="UP000827889"/>
    </source>
</evidence>
<feature type="region of interest" description="Disordered" evidence="7">
    <location>
        <begin position="1"/>
        <end position="25"/>
    </location>
</feature>
<accession>A0ABM3HFZ6</accession>